<evidence type="ECO:0000256" key="4">
    <source>
        <dbReference type="SAM" id="MobiDB-lite"/>
    </source>
</evidence>
<feature type="region of interest" description="Disordered" evidence="4">
    <location>
        <begin position="297"/>
        <end position="320"/>
    </location>
</feature>
<accession>A0A409WLR0</accession>
<comment type="caution">
    <text evidence="7">The sequence shown here is derived from an EMBL/GenBank/DDBJ whole genome shotgun (WGS) entry which is preliminary data.</text>
</comment>
<dbReference type="InterPro" id="IPR029069">
    <property type="entry name" value="HotDog_dom_sf"/>
</dbReference>
<proteinExistence type="inferred from homology"/>
<dbReference type="Pfam" id="PF01778">
    <property type="entry name" value="Ribosomal_L28e"/>
    <property type="match status" value="1"/>
</dbReference>
<dbReference type="InterPro" id="IPR002672">
    <property type="entry name" value="Ribosomal_eL28"/>
</dbReference>
<keyword evidence="2" id="KW-0689">Ribosomal protein</keyword>
<dbReference type="AlphaFoldDB" id="A0A409WLR0"/>
<gene>
    <name evidence="7" type="ORF">CVT25_002671</name>
</gene>
<dbReference type="Proteomes" id="UP000283269">
    <property type="component" value="Unassembled WGS sequence"/>
</dbReference>
<evidence type="ECO:0000256" key="1">
    <source>
        <dbReference type="ARBA" id="ARBA00007926"/>
    </source>
</evidence>
<feature type="domain" description="Thioesterase" evidence="6">
    <location>
        <begin position="31"/>
        <end position="109"/>
    </location>
</feature>
<organism evidence="7 8">
    <name type="scientific">Psilocybe cyanescens</name>
    <dbReference type="NCBI Taxonomy" id="93625"/>
    <lineage>
        <taxon>Eukaryota</taxon>
        <taxon>Fungi</taxon>
        <taxon>Dikarya</taxon>
        <taxon>Basidiomycota</taxon>
        <taxon>Agaricomycotina</taxon>
        <taxon>Agaricomycetes</taxon>
        <taxon>Agaricomycetidae</taxon>
        <taxon>Agaricales</taxon>
        <taxon>Agaricineae</taxon>
        <taxon>Strophariaceae</taxon>
        <taxon>Psilocybe</taxon>
    </lineage>
</organism>
<dbReference type="SUPFAM" id="SSF54637">
    <property type="entry name" value="Thioesterase/thiol ester dehydrase-isomerase"/>
    <property type="match status" value="1"/>
</dbReference>
<evidence type="ECO:0000256" key="3">
    <source>
        <dbReference type="ARBA" id="ARBA00023274"/>
    </source>
</evidence>
<reference evidence="7 8" key="1">
    <citation type="journal article" date="2018" name="Evol. Lett.">
        <title>Horizontal gene cluster transfer increased hallucinogenic mushroom diversity.</title>
        <authorList>
            <person name="Reynolds H.T."/>
            <person name="Vijayakumar V."/>
            <person name="Gluck-Thaler E."/>
            <person name="Korotkin H.B."/>
            <person name="Matheny P.B."/>
            <person name="Slot J.C."/>
        </authorList>
    </citation>
    <scope>NUCLEOTIDE SEQUENCE [LARGE SCALE GENOMIC DNA]</scope>
    <source>
        <strain evidence="7 8">2631</strain>
    </source>
</reference>
<dbReference type="GO" id="GO:0003735">
    <property type="term" value="F:structural constituent of ribosome"/>
    <property type="evidence" value="ECO:0007669"/>
    <property type="project" value="InterPro"/>
</dbReference>
<dbReference type="GO" id="GO:0006412">
    <property type="term" value="P:translation"/>
    <property type="evidence" value="ECO:0007669"/>
    <property type="project" value="InterPro"/>
</dbReference>
<dbReference type="PANTHER" id="PTHR10544">
    <property type="entry name" value="60S RIBOSOMAL PROTEIN L28"/>
    <property type="match status" value="1"/>
</dbReference>
<feature type="domain" description="Ribosomal eL28/Mak16" evidence="5">
    <location>
        <begin position="181"/>
        <end position="296"/>
    </location>
</feature>
<evidence type="ECO:0000259" key="6">
    <source>
        <dbReference type="Pfam" id="PF03061"/>
    </source>
</evidence>
<name>A0A409WLR0_PSICY</name>
<evidence type="ECO:0000259" key="5">
    <source>
        <dbReference type="Pfam" id="PF01778"/>
    </source>
</evidence>
<sequence>MAEPDPKSRTRSDYAFFLSYRTRWSDNDQYSHINNSIYYHLFDSIVNAYLIEKCGLDPASSPLIGLVVFSYCNFFSPLSFPQVLDLGLRVNKLGNSSVSYEVGVFEEGKDAPAAVGGYTHVFVGSVSRKSAPMAKETKEGLGKLLNNQLYSLCSATEPIWPCVRRREARSSENSLKMSSDLQWLLLRKNNSFIVKRVPEGPVFSKEPGNLRNLNSFKFSGLANSKTIDVKEQNGSIKIVTRKTKASPQAVGPAYATTSVRPRSGGRRALGVAAGIAKRGYRSDLRTATLARVSALAATQREPKPSPAKKIRGKKAAAFLG</sequence>
<evidence type="ECO:0000313" key="8">
    <source>
        <dbReference type="Proteomes" id="UP000283269"/>
    </source>
</evidence>
<evidence type="ECO:0000256" key="2">
    <source>
        <dbReference type="ARBA" id="ARBA00022980"/>
    </source>
</evidence>
<dbReference type="InterPro" id="IPR029004">
    <property type="entry name" value="Ribosomal_eL28/Mak16"/>
</dbReference>
<dbReference type="InParanoid" id="A0A409WLR0"/>
<keyword evidence="8" id="KW-1185">Reference proteome</keyword>
<dbReference type="STRING" id="93625.A0A409WLR0"/>
<dbReference type="GO" id="GO:0005840">
    <property type="term" value="C:ribosome"/>
    <property type="evidence" value="ECO:0007669"/>
    <property type="project" value="UniProtKB-KW"/>
</dbReference>
<dbReference type="GO" id="GO:1990904">
    <property type="term" value="C:ribonucleoprotein complex"/>
    <property type="evidence" value="ECO:0007669"/>
    <property type="project" value="UniProtKB-KW"/>
</dbReference>
<dbReference type="InterPro" id="IPR006683">
    <property type="entry name" value="Thioestr_dom"/>
</dbReference>
<dbReference type="Gene3D" id="3.10.129.10">
    <property type="entry name" value="Hotdog Thioesterase"/>
    <property type="match status" value="1"/>
</dbReference>
<keyword evidence="3" id="KW-0687">Ribonucleoprotein</keyword>
<dbReference type="Gene3D" id="3.30.390.110">
    <property type="match status" value="1"/>
</dbReference>
<evidence type="ECO:0008006" key="9">
    <source>
        <dbReference type="Google" id="ProtNLM"/>
    </source>
</evidence>
<protein>
    <recommendedName>
        <fullName evidence="9">Thioesterase domain-containing protein</fullName>
    </recommendedName>
</protein>
<dbReference type="EMBL" id="NHYD01003376">
    <property type="protein sequence ID" value="PPQ79401.1"/>
    <property type="molecule type" value="Genomic_DNA"/>
</dbReference>
<evidence type="ECO:0000313" key="7">
    <source>
        <dbReference type="EMBL" id="PPQ79401.1"/>
    </source>
</evidence>
<dbReference type="OrthoDB" id="2420454at2759"/>
<dbReference type="CDD" id="cd00586">
    <property type="entry name" value="4HBT"/>
    <property type="match status" value="1"/>
</dbReference>
<comment type="similarity">
    <text evidence="1">Belongs to the eukaryotic ribosomal protein eL28 family.</text>
</comment>
<dbReference type="Pfam" id="PF03061">
    <property type="entry name" value="4HBT"/>
    <property type="match status" value="1"/>
</dbReference>
<dbReference type="FunFam" id="3.10.129.10:FF:000104">
    <property type="entry name" value="Thioesterase family protein (AFU_orthologue AFUA_2G16350)"/>
    <property type="match status" value="1"/>
</dbReference>